<feature type="non-terminal residue" evidence="1">
    <location>
        <position position="130"/>
    </location>
</feature>
<proteinExistence type="predicted"/>
<comment type="caution">
    <text evidence="1">The sequence shown here is derived from an EMBL/GenBank/DDBJ whole genome shotgun (WGS) entry which is preliminary data.</text>
</comment>
<protein>
    <submittedName>
        <fullName evidence="1">Uncharacterized protein</fullName>
    </submittedName>
</protein>
<evidence type="ECO:0000313" key="2">
    <source>
        <dbReference type="Proteomes" id="UP001281003"/>
    </source>
</evidence>
<sequence length="130" mass="14478">MMQFAAPSSMLCLASPWSLRRSRPPRPARIRMSLGSIQGSLGPIRGTSTTLKTSCGCRKLAFMSCSRRCSRSRVIWVLKNWSGACARSTPWLRHLQCCGTWRGSRVGLRSAGNINVSLHRNLESRIINCL</sequence>
<reference evidence="1" key="2">
    <citation type="submission" date="2023-07" db="EMBL/GenBank/DDBJ databases">
        <authorList>
            <consortium name="Lawrence Berkeley National Laboratory"/>
            <person name="Haridas S."/>
            <person name="Hensen N."/>
            <person name="Bonometti L."/>
            <person name="Westerberg I."/>
            <person name="Brannstrom I.O."/>
            <person name="Guillou S."/>
            <person name="Cros-Aarteil S."/>
            <person name="Calhoun S."/>
            <person name="Kuo A."/>
            <person name="Mondo S."/>
            <person name="Pangilinan J."/>
            <person name="Riley R."/>
            <person name="LaButti K."/>
            <person name="Andreopoulos B."/>
            <person name="Lipzen A."/>
            <person name="Chen C."/>
            <person name="Yanf M."/>
            <person name="Daum C."/>
            <person name="Ng V."/>
            <person name="Clum A."/>
            <person name="Steindorff A."/>
            <person name="Ohm R."/>
            <person name="Martin F."/>
            <person name="Silar P."/>
            <person name="Natvig D."/>
            <person name="Lalanne C."/>
            <person name="Gautier V."/>
            <person name="Ament-velasquez S.L."/>
            <person name="Kruys A."/>
            <person name="Hutchinson M.I."/>
            <person name="Powell A.J."/>
            <person name="Barry K."/>
            <person name="Miller A.N."/>
            <person name="Grigoriev I.V."/>
            <person name="Debuchy R."/>
            <person name="Gladieux P."/>
            <person name="Thoren M.H."/>
            <person name="Johannesson H."/>
        </authorList>
    </citation>
    <scope>NUCLEOTIDE SEQUENCE</scope>
    <source>
        <strain evidence="1">FGSC 1904</strain>
    </source>
</reference>
<dbReference type="Proteomes" id="UP001281003">
    <property type="component" value="Unassembled WGS sequence"/>
</dbReference>
<evidence type="ECO:0000313" key="1">
    <source>
        <dbReference type="EMBL" id="KAK3399529.1"/>
    </source>
</evidence>
<accession>A0AAE0PGH9</accession>
<name>A0AAE0PGH9_SORBR</name>
<dbReference type="EMBL" id="JAUTDP010000005">
    <property type="protein sequence ID" value="KAK3399529.1"/>
    <property type="molecule type" value="Genomic_DNA"/>
</dbReference>
<keyword evidence="2" id="KW-1185">Reference proteome</keyword>
<reference evidence="1" key="1">
    <citation type="journal article" date="2023" name="Mol. Phylogenet. Evol.">
        <title>Genome-scale phylogeny and comparative genomics of the fungal order Sordariales.</title>
        <authorList>
            <person name="Hensen N."/>
            <person name="Bonometti L."/>
            <person name="Westerberg I."/>
            <person name="Brannstrom I.O."/>
            <person name="Guillou S."/>
            <person name="Cros-Aarteil S."/>
            <person name="Calhoun S."/>
            <person name="Haridas S."/>
            <person name="Kuo A."/>
            <person name="Mondo S."/>
            <person name="Pangilinan J."/>
            <person name="Riley R."/>
            <person name="LaButti K."/>
            <person name="Andreopoulos B."/>
            <person name="Lipzen A."/>
            <person name="Chen C."/>
            <person name="Yan M."/>
            <person name="Daum C."/>
            <person name="Ng V."/>
            <person name="Clum A."/>
            <person name="Steindorff A."/>
            <person name="Ohm R.A."/>
            <person name="Martin F."/>
            <person name="Silar P."/>
            <person name="Natvig D.O."/>
            <person name="Lalanne C."/>
            <person name="Gautier V."/>
            <person name="Ament-Velasquez S.L."/>
            <person name="Kruys A."/>
            <person name="Hutchinson M.I."/>
            <person name="Powell A.J."/>
            <person name="Barry K."/>
            <person name="Miller A.N."/>
            <person name="Grigoriev I.V."/>
            <person name="Debuchy R."/>
            <person name="Gladieux P."/>
            <person name="Hiltunen Thoren M."/>
            <person name="Johannesson H."/>
        </authorList>
    </citation>
    <scope>NUCLEOTIDE SEQUENCE</scope>
    <source>
        <strain evidence="1">FGSC 1904</strain>
    </source>
</reference>
<gene>
    <name evidence="1" type="ORF">B0T20DRAFT_410198</name>
</gene>
<dbReference type="AlphaFoldDB" id="A0AAE0PGH9"/>
<organism evidence="1 2">
    <name type="scientific">Sordaria brevicollis</name>
    <dbReference type="NCBI Taxonomy" id="83679"/>
    <lineage>
        <taxon>Eukaryota</taxon>
        <taxon>Fungi</taxon>
        <taxon>Dikarya</taxon>
        <taxon>Ascomycota</taxon>
        <taxon>Pezizomycotina</taxon>
        <taxon>Sordariomycetes</taxon>
        <taxon>Sordariomycetidae</taxon>
        <taxon>Sordariales</taxon>
        <taxon>Sordariaceae</taxon>
        <taxon>Sordaria</taxon>
    </lineage>
</organism>